<dbReference type="Proteomes" id="UP000321484">
    <property type="component" value="Unassembled WGS sequence"/>
</dbReference>
<evidence type="ECO:0000256" key="2">
    <source>
        <dbReference type="ARBA" id="ARBA00022840"/>
    </source>
</evidence>
<dbReference type="InterPro" id="IPR000873">
    <property type="entry name" value="AMP-dep_synth/lig_dom"/>
</dbReference>
<dbReference type="PANTHER" id="PTHR43272:SF33">
    <property type="entry name" value="AMP-BINDING DOMAIN-CONTAINING PROTEIN-RELATED"/>
    <property type="match status" value="1"/>
</dbReference>
<evidence type="ECO:0000256" key="3">
    <source>
        <dbReference type="SAM" id="MobiDB-lite"/>
    </source>
</evidence>
<dbReference type="Pfam" id="PF23562">
    <property type="entry name" value="AMP-binding_C_3"/>
    <property type="match status" value="1"/>
</dbReference>
<reference evidence="5 6" key="1">
    <citation type="submission" date="2019-07" db="EMBL/GenBank/DDBJ databases">
        <title>Whole genome shotgun sequence of Actinotalea fermentans NBRC 105374.</title>
        <authorList>
            <person name="Hosoyama A."/>
            <person name="Uohara A."/>
            <person name="Ohji S."/>
            <person name="Ichikawa N."/>
        </authorList>
    </citation>
    <scope>NUCLEOTIDE SEQUENCE [LARGE SCALE GENOMIC DNA]</scope>
    <source>
        <strain evidence="5 6">NBRC 105374</strain>
    </source>
</reference>
<keyword evidence="2" id="KW-0067">ATP-binding</keyword>
<feature type="region of interest" description="Disordered" evidence="3">
    <location>
        <begin position="326"/>
        <end position="345"/>
    </location>
</feature>
<accession>A0A511Z058</accession>
<dbReference type="PANTHER" id="PTHR43272">
    <property type="entry name" value="LONG-CHAIN-FATTY-ACID--COA LIGASE"/>
    <property type="match status" value="1"/>
</dbReference>
<feature type="domain" description="AMP-dependent synthetase/ligase" evidence="4">
    <location>
        <begin position="25"/>
        <end position="458"/>
    </location>
</feature>
<keyword evidence="5" id="KW-0436">Ligase</keyword>
<dbReference type="OrthoDB" id="9803968at2"/>
<evidence type="ECO:0000256" key="1">
    <source>
        <dbReference type="ARBA" id="ARBA00022741"/>
    </source>
</evidence>
<name>A0A511Z058_9CELL</name>
<dbReference type="CDD" id="cd05907">
    <property type="entry name" value="VL_LC_FACS_like"/>
    <property type="match status" value="1"/>
</dbReference>
<evidence type="ECO:0000313" key="6">
    <source>
        <dbReference type="Proteomes" id="UP000321484"/>
    </source>
</evidence>
<dbReference type="PROSITE" id="PS00455">
    <property type="entry name" value="AMP_BINDING"/>
    <property type="match status" value="1"/>
</dbReference>
<organism evidence="5 6">
    <name type="scientific">Actinotalea fermentans</name>
    <dbReference type="NCBI Taxonomy" id="43671"/>
    <lineage>
        <taxon>Bacteria</taxon>
        <taxon>Bacillati</taxon>
        <taxon>Actinomycetota</taxon>
        <taxon>Actinomycetes</taxon>
        <taxon>Micrococcales</taxon>
        <taxon>Cellulomonadaceae</taxon>
        <taxon>Actinotalea</taxon>
    </lineage>
</organism>
<protein>
    <submittedName>
        <fullName evidence="5">Long-chain-fatty-acid--CoA ligase</fullName>
    </submittedName>
</protein>
<feature type="compositionally biased region" description="Low complexity" evidence="3">
    <location>
        <begin position="326"/>
        <end position="342"/>
    </location>
</feature>
<dbReference type="Pfam" id="PF00501">
    <property type="entry name" value="AMP-binding"/>
    <property type="match status" value="1"/>
</dbReference>
<dbReference type="SUPFAM" id="SSF56801">
    <property type="entry name" value="Acetyl-CoA synthetase-like"/>
    <property type="match status" value="1"/>
</dbReference>
<evidence type="ECO:0000313" key="5">
    <source>
        <dbReference type="EMBL" id="GEN80822.1"/>
    </source>
</evidence>
<keyword evidence="1" id="KW-0547">Nucleotide-binding</keyword>
<keyword evidence="6" id="KW-1185">Reference proteome</keyword>
<dbReference type="InterPro" id="IPR020845">
    <property type="entry name" value="AMP-binding_CS"/>
</dbReference>
<sequence>MREMSSPPLADLTGVRNTTDLLAGRVAGHPDAVAFDVREPGAPVDAPWRPVTTAAFEAHVRAIAKGLVAAGLAPGDAVAVMAPTRYEWALVDMAVWYAGGVVVPVYETSAQVQVSAVVLDADVRLAVGGGPRHVELLTHALAEAGRPAPVWSMDAAPGHDLTALVALGADLLDDVVDARRTGADLDDVATIVYTSGTTSAPRGALITHRNLVGQVLSVAAAYTDVVREGGSTVIFLPLAHVLARGLQLVCLAGGMRIAHLGDPREVVPALAVLKPTFLVVVPRVLQKVHAAATAAAADKHLGRVWASAQRTAIAWGRLAEAADEAPAAAPGTAAPGTAAPAARGSDVVPARPSVGLRLRHAVYERLFYRRLRARLGGRVDYLLSGAAALDADLSLFFRGIGVPVIEGYGLTETTAPLTGNLPGSIRSGSVGVPMPGTTVRIADDGEVLARGVGVFRGYRNPEAHAEAFVDGFFRTGDLGSLDERGRLVLHGRVKDVIVTSGGKTVSPADWERYVEREPMVAHAMVVGEGKPYLGGVLLLDPESVAAWAHRHGIADLGPLQLPSGGAVEVHDSRLVAAIGAVVAAANARLSAPEQVRRFALVLADLSEASGTVTPTMKLKRAAIAERVRDIVDRLYHGAPSPA</sequence>
<evidence type="ECO:0000259" key="4">
    <source>
        <dbReference type="Pfam" id="PF00501"/>
    </source>
</evidence>
<dbReference type="AlphaFoldDB" id="A0A511Z058"/>
<dbReference type="GO" id="GO:0016020">
    <property type="term" value="C:membrane"/>
    <property type="evidence" value="ECO:0007669"/>
    <property type="project" value="TreeGrafter"/>
</dbReference>
<dbReference type="GO" id="GO:0005524">
    <property type="term" value="F:ATP binding"/>
    <property type="evidence" value="ECO:0007669"/>
    <property type="project" value="UniProtKB-KW"/>
</dbReference>
<dbReference type="GO" id="GO:0004467">
    <property type="term" value="F:long-chain fatty acid-CoA ligase activity"/>
    <property type="evidence" value="ECO:0007669"/>
    <property type="project" value="TreeGrafter"/>
</dbReference>
<dbReference type="EMBL" id="BJYK01000009">
    <property type="protein sequence ID" value="GEN80822.1"/>
    <property type="molecule type" value="Genomic_DNA"/>
</dbReference>
<dbReference type="InterPro" id="IPR042099">
    <property type="entry name" value="ANL_N_sf"/>
</dbReference>
<dbReference type="Gene3D" id="3.40.50.12780">
    <property type="entry name" value="N-terminal domain of ligase-like"/>
    <property type="match status" value="1"/>
</dbReference>
<proteinExistence type="predicted"/>
<comment type="caution">
    <text evidence="5">The sequence shown here is derived from an EMBL/GenBank/DDBJ whole genome shotgun (WGS) entry which is preliminary data.</text>
</comment>
<gene>
    <name evidence="5" type="ORF">AFE02nite_25560</name>
</gene>